<dbReference type="AlphaFoldDB" id="A0A2V2EZ12"/>
<name>A0A2V2EZ12_9FIRM</name>
<feature type="domain" description="TfoX C-terminal" evidence="1">
    <location>
        <begin position="2"/>
        <end position="80"/>
    </location>
</feature>
<proteinExistence type="predicted"/>
<evidence type="ECO:0000259" key="1">
    <source>
        <dbReference type="Pfam" id="PF04994"/>
    </source>
</evidence>
<dbReference type="EMBL" id="QJKH01000006">
    <property type="protein sequence ID" value="PXX78909.1"/>
    <property type="molecule type" value="Genomic_DNA"/>
</dbReference>
<dbReference type="OrthoDB" id="9796798at2"/>
<evidence type="ECO:0000313" key="4">
    <source>
        <dbReference type="Proteomes" id="UP000247612"/>
    </source>
</evidence>
<evidence type="ECO:0000313" key="5">
    <source>
        <dbReference type="Proteomes" id="UP001276902"/>
    </source>
</evidence>
<dbReference type="InterPro" id="IPR047525">
    <property type="entry name" value="TfoX-like"/>
</dbReference>
<dbReference type="Proteomes" id="UP001276902">
    <property type="component" value="Unassembled WGS sequence"/>
</dbReference>
<sequence length="84" mass="9372">MSELSKLPNVGKVLEDALLQIGVHNEEELCLMGAKTAFIKIREQVDEGACLHMLYGIEGAIEGVRDNLLADEVKQDLKQFFKNL</sequence>
<organism evidence="2 5">
    <name type="scientific">Dielma fastidiosa</name>
    <dbReference type="NCBI Taxonomy" id="1034346"/>
    <lineage>
        <taxon>Bacteria</taxon>
        <taxon>Bacillati</taxon>
        <taxon>Bacillota</taxon>
        <taxon>Erysipelotrichia</taxon>
        <taxon>Erysipelotrichales</taxon>
        <taxon>Erysipelotrichaceae</taxon>
        <taxon>Dielma</taxon>
    </lineage>
</organism>
<reference evidence="3 4" key="1">
    <citation type="submission" date="2018-05" db="EMBL/GenBank/DDBJ databases">
        <title>Genomic Encyclopedia of Type Strains, Phase IV (KMG-IV): sequencing the most valuable type-strain genomes for metagenomic binning, comparative biology and taxonomic classification.</title>
        <authorList>
            <person name="Goeker M."/>
        </authorList>
    </citation>
    <scope>NUCLEOTIDE SEQUENCE [LARGE SCALE GENOMIC DNA]</scope>
    <source>
        <strain evidence="3 4">JC118</strain>
    </source>
</reference>
<protein>
    <submittedName>
        <fullName evidence="3">DNA transformation protein</fullName>
    </submittedName>
    <submittedName>
        <fullName evidence="2">TfoX/Sxy family protein</fullName>
    </submittedName>
</protein>
<accession>A0A2V2EZ12</accession>
<keyword evidence="4" id="KW-1185">Reference proteome</keyword>
<reference evidence="2" key="2">
    <citation type="submission" date="2022-03" db="EMBL/GenBank/DDBJ databases">
        <title>First case of bacteraemia caused by Dielma fastidiosa in a patient hospitalised with diverticulitis.</title>
        <authorList>
            <person name="Forman-Ankjaer B."/>
            <person name="Hvid-Jensen F."/>
            <person name="Kobel C.M."/>
            <person name="Greve T."/>
        </authorList>
    </citation>
    <scope>NUCLEOTIDE SEQUENCE</scope>
    <source>
        <strain evidence="2">AUH_DF_2021</strain>
    </source>
</reference>
<dbReference type="STRING" id="1034346.GCA_000313565_01082"/>
<dbReference type="Pfam" id="PF04994">
    <property type="entry name" value="TfoX_C"/>
    <property type="match status" value="1"/>
</dbReference>
<dbReference type="Proteomes" id="UP000247612">
    <property type="component" value="Unassembled WGS sequence"/>
</dbReference>
<dbReference type="PANTHER" id="PTHR36121:SF1">
    <property type="entry name" value="PROTEIN SXY"/>
    <property type="match status" value="1"/>
</dbReference>
<gene>
    <name evidence="3" type="ORF">DES51_10626</name>
    <name evidence="2" type="ORF">MQE39_05175</name>
</gene>
<evidence type="ECO:0000313" key="3">
    <source>
        <dbReference type="EMBL" id="PXX78909.1"/>
    </source>
</evidence>
<dbReference type="GeneID" id="94439759"/>
<comment type="caution">
    <text evidence="2">The sequence shown here is derived from an EMBL/GenBank/DDBJ whole genome shotgun (WGS) entry which is preliminary data.</text>
</comment>
<dbReference type="Gene3D" id="1.10.150.20">
    <property type="entry name" value="5' to 3' exonuclease, C-terminal subdomain"/>
    <property type="match status" value="1"/>
</dbReference>
<dbReference type="PANTHER" id="PTHR36121">
    <property type="entry name" value="PROTEIN SXY"/>
    <property type="match status" value="1"/>
</dbReference>
<evidence type="ECO:0000313" key="2">
    <source>
        <dbReference type="EMBL" id="MDY5167513.1"/>
    </source>
</evidence>
<dbReference type="InterPro" id="IPR007077">
    <property type="entry name" value="TfoX_C"/>
</dbReference>
<dbReference type="RefSeq" id="WP_022937397.1">
    <property type="nucleotide sequence ID" value="NZ_BAABZA010000001.1"/>
</dbReference>
<dbReference type="EMBL" id="JALDAW010000011">
    <property type="protein sequence ID" value="MDY5167513.1"/>
    <property type="molecule type" value="Genomic_DNA"/>
</dbReference>